<protein>
    <recommendedName>
        <fullName evidence="4">EF-hand domain-containing protein</fullName>
    </recommendedName>
</protein>
<dbReference type="Pfam" id="PF13202">
    <property type="entry name" value="EF-hand_5"/>
    <property type="match status" value="1"/>
</dbReference>
<feature type="domain" description="EF-hand" evidence="4">
    <location>
        <begin position="126"/>
        <end position="161"/>
    </location>
</feature>
<dbReference type="EMBL" id="JBFCZG010000001">
    <property type="protein sequence ID" value="KAL3428100.1"/>
    <property type="molecule type" value="Genomic_DNA"/>
</dbReference>
<dbReference type="PROSITE" id="PS50222">
    <property type="entry name" value="EF_HAND_2"/>
    <property type="match status" value="2"/>
</dbReference>
<dbReference type="Proteomes" id="UP001629113">
    <property type="component" value="Unassembled WGS sequence"/>
</dbReference>
<evidence type="ECO:0000313" key="6">
    <source>
        <dbReference type="Proteomes" id="UP001629113"/>
    </source>
</evidence>
<keyword evidence="6" id="KW-1185">Reference proteome</keyword>
<dbReference type="InterPro" id="IPR002048">
    <property type="entry name" value="EF_hand_dom"/>
</dbReference>
<gene>
    <name evidence="5" type="ORF">PVAG01_01609</name>
</gene>
<feature type="region of interest" description="Disordered" evidence="3">
    <location>
        <begin position="1"/>
        <end position="120"/>
    </location>
</feature>
<dbReference type="PROSITE" id="PS00018">
    <property type="entry name" value="EF_HAND_1"/>
    <property type="match status" value="2"/>
</dbReference>
<dbReference type="SUPFAM" id="SSF47473">
    <property type="entry name" value="EF-hand"/>
    <property type="match status" value="1"/>
</dbReference>
<keyword evidence="1" id="KW-0677">Repeat</keyword>
<feature type="compositionally biased region" description="Low complexity" evidence="3">
    <location>
        <begin position="58"/>
        <end position="71"/>
    </location>
</feature>
<feature type="compositionally biased region" description="Polar residues" evidence="3">
    <location>
        <begin position="106"/>
        <end position="118"/>
    </location>
</feature>
<feature type="compositionally biased region" description="Polar residues" evidence="3">
    <location>
        <begin position="1"/>
        <end position="19"/>
    </location>
</feature>
<dbReference type="SMART" id="SM00054">
    <property type="entry name" value="EFh"/>
    <property type="match status" value="2"/>
</dbReference>
<evidence type="ECO:0000256" key="3">
    <source>
        <dbReference type="SAM" id="MobiDB-lite"/>
    </source>
</evidence>
<dbReference type="InterPro" id="IPR018247">
    <property type="entry name" value="EF_Hand_1_Ca_BS"/>
</dbReference>
<feature type="domain" description="EF-hand" evidence="4">
    <location>
        <begin position="196"/>
        <end position="231"/>
    </location>
</feature>
<dbReference type="InterPro" id="IPR011992">
    <property type="entry name" value="EF-hand-dom_pair"/>
</dbReference>
<evidence type="ECO:0000256" key="1">
    <source>
        <dbReference type="ARBA" id="ARBA00022737"/>
    </source>
</evidence>
<reference evidence="5 6" key="1">
    <citation type="submission" date="2024-06" db="EMBL/GenBank/DDBJ databases">
        <title>Complete genome of Phlyctema vagabunda strain 19-DSS-EL-015.</title>
        <authorList>
            <person name="Fiorenzani C."/>
        </authorList>
    </citation>
    <scope>NUCLEOTIDE SEQUENCE [LARGE SCALE GENOMIC DNA]</scope>
    <source>
        <strain evidence="5 6">19-DSS-EL-015</strain>
    </source>
</reference>
<comment type="caution">
    <text evidence="5">The sequence shown here is derived from an EMBL/GenBank/DDBJ whole genome shotgun (WGS) entry which is preliminary data.</text>
</comment>
<evidence type="ECO:0000256" key="2">
    <source>
        <dbReference type="ARBA" id="ARBA00022837"/>
    </source>
</evidence>
<dbReference type="PANTHER" id="PTHR23049">
    <property type="entry name" value="MYOSIN REGULATORY LIGHT CHAIN 2"/>
    <property type="match status" value="1"/>
</dbReference>
<name>A0ABR4PXL3_9HELO</name>
<proteinExistence type="predicted"/>
<dbReference type="InterPro" id="IPR050403">
    <property type="entry name" value="Myosin_RLC"/>
</dbReference>
<accession>A0ABR4PXL3</accession>
<evidence type="ECO:0000313" key="5">
    <source>
        <dbReference type="EMBL" id="KAL3428100.1"/>
    </source>
</evidence>
<organism evidence="5 6">
    <name type="scientific">Phlyctema vagabunda</name>
    <dbReference type="NCBI Taxonomy" id="108571"/>
    <lineage>
        <taxon>Eukaryota</taxon>
        <taxon>Fungi</taxon>
        <taxon>Dikarya</taxon>
        <taxon>Ascomycota</taxon>
        <taxon>Pezizomycotina</taxon>
        <taxon>Leotiomycetes</taxon>
        <taxon>Helotiales</taxon>
        <taxon>Dermateaceae</taxon>
        <taxon>Phlyctema</taxon>
    </lineage>
</organism>
<evidence type="ECO:0000259" key="4">
    <source>
        <dbReference type="PROSITE" id="PS50222"/>
    </source>
</evidence>
<sequence>MTSYKPSPLSFGSPQQRNSPFRRPESPASPSPLRQSTPNPSPTKQMAAVTPSRLGQQNITTPTTDNNPWTPRGLSPVTREPELSPTRGANANANANASPKFGGMLQGQSPRPASTEANALSKLQPAQVRELREGFQILDRDSDGQVGREDVADMLTQLGLPSNSSDLAPFFPPGSSQTIPLPTFLNSIANLLAAISPSSELLSAFSAFDDDDSGQIDLAELRDALLHTAPEPGEKPLTEREVDRAMSGFTARRAFGKHSVGGMGKRGEVFKYQEFVGSVAGGASVDRKDERDEDE</sequence>
<keyword evidence="2" id="KW-0106">Calcium</keyword>
<dbReference type="Gene3D" id="1.10.238.10">
    <property type="entry name" value="EF-hand"/>
    <property type="match status" value="1"/>
</dbReference>
<feature type="compositionally biased region" description="Polar residues" evidence="3">
    <location>
        <begin position="32"/>
        <end position="44"/>
    </location>
</feature>